<protein>
    <submittedName>
        <fullName evidence="2">Uncharacterized protein</fullName>
    </submittedName>
</protein>
<feature type="region of interest" description="Disordered" evidence="1">
    <location>
        <begin position="273"/>
        <end position="295"/>
    </location>
</feature>
<feature type="compositionally biased region" description="Basic and acidic residues" evidence="1">
    <location>
        <begin position="110"/>
        <end position="120"/>
    </location>
</feature>
<feature type="region of interest" description="Disordered" evidence="1">
    <location>
        <begin position="405"/>
        <end position="427"/>
    </location>
</feature>
<dbReference type="Proteomes" id="UP001301958">
    <property type="component" value="Unassembled WGS sequence"/>
</dbReference>
<proteinExistence type="predicted"/>
<comment type="caution">
    <text evidence="2">The sequence shown here is derived from an EMBL/GenBank/DDBJ whole genome shotgun (WGS) entry which is preliminary data.</text>
</comment>
<feature type="region of interest" description="Disordered" evidence="1">
    <location>
        <begin position="95"/>
        <end position="133"/>
    </location>
</feature>
<feature type="region of interest" description="Disordered" evidence="1">
    <location>
        <begin position="555"/>
        <end position="584"/>
    </location>
</feature>
<organism evidence="2 3">
    <name type="scientific">Podospora fimiseda</name>
    <dbReference type="NCBI Taxonomy" id="252190"/>
    <lineage>
        <taxon>Eukaryota</taxon>
        <taxon>Fungi</taxon>
        <taxon>Dikarya</taxon>
        <taxon>Ascomycota</taxon>
        <taxon>Pezizomycotina</taxon>
        <taxon>Sordariomycetes</taxon>
        <taxon>Sordariomycetidae</taxon>
        <taxon>Sordariales</taxon>
        <taxon>Podosporaceae</taxon>
        <taxon>Podospora</taxon>
    </lineage>
</organism>
<dbReference type="AlphaFoldDB" id="A0AAN7GT56"/>
<sequence>METSYLPFEAESNILSLRRKEPSNRDEDFDFFKKSKVSTESLSTELTASRGTQMQTSISSVITSISSRTFKAVILLAIHPSIMLQPFTLPTRTYRRETATSEPLSQHLKQTQDQHQEHANARRSSTVNLSKTPFARRRLNVPNTHENRPLGAREVKSENVTPLRSTPSERFNNALARFETGIFPRREQFVPAIPSYHSTHSLPPTPVRQPLGTRQETPTIFETRVATPLRHPTFSFESPPPSPKLVVLPNKGGLEIDPPSSQNDLATLEAGGTNDDLCHPQIRSTSSSYPSEGIRSPDLCVSPPLTFGRRILSSLSGFGFSAEHLSFLESTDDEMEDKASTVGAEAGVEESKPIEIRQPFESHHKATSTQISQEIPLYPGENKLPSTEAAIVAAIPHLVISRPGTCPPQADKPHSLSSMTSSSGTNDEIMEDINLSTQCLPRLSSSHSFSVSQRPSIDQSHRSSFSASLKSRISDHFRRRHTRNPKQSAVGKEKNACCEIYKPVRVVKVKKWFARQFRAGRKGSRVIVMKVGKINNTHDKEQILDRKSKSIMSKSMRSRLMGVFGESKSKDKDTKPAQERMDLD</sequence>
<gene>
    <name evidence="2" type="ORF">QBC38DRAFT_546059</name>
</gene>
<reference evidence="2" key="1">
    <citation type="journal article" date="2023" name="Mol. Phylogenet. Evol.">
        <title>Genome-scale phylogeny and comparative genomics of the fungal order Sordariales.</title>
        <authorList>
            <person name="Hensen N."/>
            <person name="Bonometti L."/>
            <person name="Westerberg I."/>
            <person name="Brannstrom I.O."/>
            <person name="Guillou S."/>
            <person name="Cros-Aarteil S."/>
            <person name="Calhoun S."/>
            <person name="Haridas S."/>
            <person name="Kuo A."/>
            <person name="Mondo S."/>
            <person name="Pangilinan J."/>
            <person name="Riley R."/>
            <person name="LaButti K."/>
            <person name="Andreopoulos B."/>
            <person name="Lipzen A."/>
            <person name="Chen C."/>
            <person name="Yan M."/>
            <person name="Daum C."/>
            <person name="Ng V."/>
            <person name="Clum A."/>
            <person name="Steindorff A."/>
            <person name="Ohm R.A."/>
            <person name="Martin F."/>
            <person name="Silar P."/>
            <person name="Natvig D.O."/>
            <person name="Lalanne C."/>
            <person name="Gautier V."/>
            <person name="Ament-Velasquez S.L."/>
            <person name="Kruys A."/>
            <person name="Hutchinson M.I."/>
            <person name="Powell A.J."/>
            <person name="Barry K."/>
            <person name="Miller A.N."/>
            <person name="Grigoriev I.V."/>
            <person name="Debuchy R."/>
            <person name="Gladieux P."/>
            <person name="Hiltunen Thoren M."/>
            <person name="Johannesson H."/>
        </authorList>
    </citation>
    <scope>NUCLEOTIDE SEQUENCE</scope>
    <source>
        <strain evidence="2">CBS 990.96</strain>
    </source>
</reference>
<evidence type="ECO:0000313" key="2">
    <source>
        <dbReference type="EMBL" id="KAK4226366.1"/>
    </source>
</evidence>
<dbReference type="EMBL" id="MU865349">
    <property type="protein sequence ID" value="KAK4226366.1"/>
    <property type="molecule type" value="Genomic_DNA"/>
</dbReference>
<keyword evidence="3" id="KW-1185">Reference proteome</keyword>
<evidence type="ECO:0000256" key="1">
    <source>
        <dbReference type="SAM" id="MobiDB-lite"/>
    </source>
</evidence>
<name>A0AAN7GT56_9PEZI</name>
<accession>A0AAN7GT56</accession>
<feature type="region of interest" description="Disordered" evidence="1">
    <location>
        <begin position="450"/>
        <end position="470"/>
    </location>
</feature>
<reference evidence="2" key="2">
    <citation type="submission" date="2023-05" db="EMBL/GenBank/DDBJ databases">
        <authorList>
            <consortium name="Lawrence Berkeley National Laboratory"/>
            <person name="Steindorff A."/>
            <person name="Hensen N."/>
            <person name="Bonometti L."/>
            <person name="Westerberg I."/>
            <person name="Brannstrom I.O."/>
            <person name="Guillou S."/>
            <person name="Cros-Aarteil S."/>
            <person name="Calhoun S."/>
            <person name="Haridas S."/>
            <person name="Kuo A."/>
            <person name="Mondo S."/>
            <person name="Pangilinan J."/>
            <person name="Riley R."/>
            <person name="Labutti K."/>
            <person name="Andreopoulos B."/>
            <person name="Lipzen A."/>
            <person name="Chen C."/>
            <person name="Yanf M."/>
            <person name="Daum C."/>
            <person name="Ng V."/>
            <person name="Clum A."/>
            <person name="Ohm R."/>
            <person name="Martin F."/>
            <person name="Silar P."/>
            <person name="Natvig D."/>
            <person name="Lalanne C."/>
            <person name="Gautier V."/>
            <person name="Ament-Velasquez S.L."/>
            <person name="Kruys A."/>
            <person name="Hutchinson M.I."/>
            <person name="Powell A.J."/>
            <person name="Barry K."/>
            <person name="Miller A.N."/>
            <person name="Grigoriev I.V."/>
            <person name="Debuchy R."/>
            <person name="Gladieux P."/>
            <person name="Thoren M.H."/>
            <person name="Johannesson H."/>
        </authorList>
    </citation>
    <scope>NUCLEOTIDE SEQUENCE</scope>
    <source>
        <strain evidence="2">CBS 990.96</strain>
    </source>
</reference>
<feature type="compositionally biased region" description="Polar residues" evidence="1">
    <location>
        <begin position="122"/>
        <end position="131"/>
    </location>
</feature>
<feature type="compositionally biased region" description="Basic and acidic residues" evidence="1">
    <location>
        <begin position="567"/>
        <end position="584"/>
    </location>
</feature>
<evidence type="ECO:0000313" key="3">
    <source>
        <dbReference type="Proteomes" id="UP001301958"/>
    </source>
</evidence>
<feature type="compositionally biased region" description="Polar residues" evidence="1">
    <location>
        <begin position="100"/>
        <end position="109"/>
    </location>
</feature>